<proteinExistence type="predicted"/>
<dbReference type="AlphaFoldDB" id="A0AAV7RH12"/>
<evidence type="ECO:0000256" key="1">
    <source>
        <dbReference type="SAM" id="MobiDB-lite"/>
    </source>
</evidence>
<name>A0AAV7RH12_PLEWA</name>
<evidence type="ECO:0000313" key="2">
    <source>
        <dbReference type="EMBL" id="KAJ1150208.1"/>
    </source>
</evidence>
<keyword evidence="3" id="KW-1185">Reference proteome</keyword>
<dbReference type="EMBL" id="JANPWB010000009">
    <property type="protein sequence ID" value="KAJ1150208.1"/>
    <property type="molecule type" value="Genomic_DNA"/>
</dbReference>
<sequence length="306" mass="32815">MLASLPVLIPCAPTILAIGGLCQSPMSVELALLCRRLLLYSWSLRLCKSIFLLFFFHCIPSVHASPVLHLGTRESSLVFQMISSDVPGVNRGRPSAVASRLRHDLLYFKSVRGVSGGFQALPLLRQVARSDIPPDSLAAMGPLSMERDRFRTSGRQLPVFRQAPRSSGRSAPSVQQVPQLATGIHHQAAPGPDPAGAAPSKQARPGPLQRWAKIDATRPAAPQQGPLAPRCAKGRLPKPPRQRRRASAPQGSNQPAPTKGDQLLQATEAQYLRAAAQSSDAVASPPQPQEPPGCRLQEFTGSRGPS</sequence>
<feature type="compositionally biased region" description="Low complexity" evidence="1">
    <location>
        <begin position="188"/>
        <end position="199"/>
    </location>
</feature>
<reference evidence="2" key="1">
    <citation type="journal article" date="2022" name="bioRxiv">
        <title>Sequencing and chromosome-scale assembly of the giantPleurodeles waltlgenome.</title>
        <authorList>
            <person name="Brown T."/>
            <person name="Elewa A."/>
            <person name="Iarovenko S."/>
            <person name="Subramanian E."/>
            <person name="Araus A.J."/>
            <person name="Petzold A."/>
            <person name="Susuki M."/>
            <person name="Suzuki K.-i.T."/>
            <person name="Hayashi T."/>
            <person name="Toyoda A."/>
            <person name="Oliveira C."/>
            <person name="Osipova E."/>
            <person name="Leigh N.D."/>
            <person name="Simon A."/>
            <person name="Yun M.H."/>
        </authorList>
    </citation>
    <scope>NUCLEOTIDE SEQUENCE</scope>
    <source>
        <strain evidence="2">20211129_DDA</strain>
        <tissue evidence="2">Liver</tissue>
    </source>
</reference>
<comment type="caution">
    <text evidence="2">The sequence shown here is derived from an EMBL/GenBank/DDBJ whole genome shotgun (WGS) entry which is preliminary data.</text>
</comment>
<organism evidence="2 3">
    <name type="scientific">Pleurodeles waltl</name>
    <name type="common">Iberian ribbed newt</name>
    <dbReference type="NCBI Taxonomy" id="8319"/>
    <lineage>
        <taxon>Eukaryota</taxon>
        <taxon>Metazoa</taxon>
        <taxon>Chordata</taxon>
        <taxon>Craniata</taxon>
        <taxon>Vertebrata</taxon>
        <taxon>Euteleostomi</taxon>
        <taxon>Amphibia</taxon>
        <taxon>Batrachia</taxon>
        <taxon>Caudata</taxon>
        <taxon>Salamandroidea</taxon>
        <taxon>Salamandridae</taxon>
        <taxon>Pleurodelinae</taxon>
        <taxon>Pleurodeles</taxon>
    </lineage>
</organism>
<accession>A0AAV7RH12</accession>
<protein>
    <submittedName>
        <fullName evidence="2">Uncharacterized protein</fullName>
    </submittedName>
</protein>
<feature type="compositionally biased region" description="Basic residues" evidence="1">
    <location>
        <begin position="232"/>
        <end position="246"/>
    </location>
</feature>
<dbReference type="Proteomes" id="UP001066276">
    <property type="component" value="Chromosome 5"/>
</dbReference>
<gene>
    <name evidence="2" type="ORF">NDU88_003004</name>
</gene>
<feature type="region of interest" description="Disordered" evidence="1">
    <location>
        <begin position="185"/>
        <end position="306"/>
    </location>
</feature>
<evidence type="ECO:0000313" key="3">
    <source>
        <dbReference type="Proteomes" id="UP001066276"/>
    </source>
</evidence>